<evidence type="ECO:0000256" key="3">
    <source>
        <dbReference type="ARBA" id="ARBA00023295"/>
    </source>
</evidence>
<evidence type="ECO:0008006" key="7">
    <source>
        <dbReference type="Google" id="ProtNLM"/>
    </source>
</evidence>
<sequence>MVATRSQTSPPKSRIKDGSRKFLIGTAISVYQNSGDVNSQWDHFVGRRWFYDTLPTISNGDTIGKSCDFWNRFEEDLALARDIGSNAFRFSIEWSKLEPRQGEIDRQSIARYHQIISCIKKNGMEPLPTLHHFVHPQWFEELGAFEKEENIGLFLDYVRLAFKEFGQGITSWCTFNEPGVYTFSGYCMGSFPPGKHFHFGLAGRVLKNLMICHTEAYKLIKSMPGGEAAQVGIVHNYMPFEARAGKWWLLVWWNRALAALCNHCWGNDTILDFLGTGQLNWRPLGPLLGRVSYSCPEGRPPLDWVGLNYYSRVVLDWKLTPTVYAYEKESDLHQSIHPEGFYDAIRKFARLKRPVFITETGIADKSDKLRAEWAESYFRAIEHAVADGYDVRGLLYWTLIDNFEWAFGWAPRFGLFEWEHTAASQKRTERESTRTTIRRLFRELPAKVEEMWSDHDGLRHSVRASTLTQDGAPQPRGQLAAAL</sequence>
<organism evidence="5 6">
    <name type="scientific">Coccomyxa subellipsoidea</name>
    <dbReference type="NCBI Taxonomy" id="248742"/>
    <lineage>
        <taxon>Eukaryota</taxon>
        <taxon>Viridiplantae</taxon>
        <taxon>Chlorophyta</taxon>
        <taxon>core chlorophytes</taxon>
        <taxon>Trebouxiophyceae</taxon>
        <taxon>Trebouxiophyceae incertae sedis</taxon>
        <taxon>Coccomyxaceae</taxon>
        <taxon>Coccomyxa</taxon>
    </lineage>
</organism>
<evidence type="ECO:0000256" key="4">
    <source>
        <dbReference type="RuleBase" id="RU003690"/>
    </source>
</evidence>
<keyword evidence="2" id="KW-0378">Hydrolase</keyword>
<evidence type="ECO:0000256" key="2">
    <source>
        <dbReference type="ARBA" id="ARBA00022801"/>
    </source>
</evidence>
<accession>A0ABR2YSR0</accession>
<dbReference type="EMBL" id="JALJOT010000006">
    <property type="protein sequence ID" value="KAK9909898.1"/>
    <property type="molecule type" value="Genomic_DNA"/>
</dbReference>
<dbReference type="PANTHER" id="PTHR10353">
    <property type="entry name" value="GLYCOSYL HYDROLASE"/>
    <property type="match status" value="1"/>
</dbReference>
<dbReference type="PANTHER" id="PTHR10353:SF36">
    <property type="entry name" value="LP05116P"/>
    <property type="match status" value="1"/>
</dbReference>
<dbReference type="Pfam" id="PF00232">
    <property type="entry name" value="Glyco_hydro_1"/>
    <property type="match status" value="2"/>
</dbReference>
<dbReference type="PRINTS" id="PR00131">
    <property type="entry name" value="GLHYDRLASE1"/>
</dbReference>
<evidence type="ECO:0000256" key="1">
    <source>
        <dbReference type="ARBA" id="ARBA00010838"/>
    </source>
</evidence>
<dbReference type="InterPro" id="IPR017853">
    <property type="entry name" value="GH"/>
</dbReference>
<dbReference type="SUPFAM" id="SSF51445">
    <property type="entry name" value="(Trans)glycosidases"/>
    <property type="match status" value="1"/>
</dbReference>
<dbReference type="Gene3D" id="3.20.20.80">
    <property type="entry name" value="Glycosidases"/>
    <property type="match status" value="1"/>
</dbReference>
<dbReference type="InterPro" id="IPR001360">
    <property type="entry name" value="Glyco_hydro_1"/>
</dbReference>
<dbReference type="Proteomes" id="UP001491310">
    <property type="component" value="Unassembled WGS sequence"/>
</dbReference>
<protein>
    <recommendedName>
        <fullName evidence="7">Glycoside hydrolase</fullName>
    </recommendedName>
</protein>
<reference evidence="5 6" key="1">
    <citation type="journal article" date="2024" name="Nat. Commun.">
        <title>Phylogenomics reveals the evolutionary origins of lichenization in chlorophyte algae.</title>
        <authorList>
            <person name="Puginier C."/>
            <person name="Libourel C."/>
            <person name="Otte J."/>
            <person name="Skaloud P."/>
            <person name="Haon M."/>
            <person name="Grisel S."/>
            <person name="Petersen M."/>
            <person name="Berrin J.G."/>
            <person name="Delaux P.M."/>
            <person name="Dal Grande F."/>
            <person name="Keller J."/>
        </authorList>
    </citation>
    <scope>NUCLEOTIDE SEQUENCE [LARGE SCALE GENOMIC DNA]</scope>
    <source>
        <strain evidence="5 6">SAG 216-7</strain>
    </source>
</reference>
<name>A0ABR2YSR0_9CHLO</name>
<comment type="similarity">
    <text evidence="1 4">Belongs to the glycosyl hydrolase 1 family.</text>
</comment>
<gene>
    <name evidence="5" type="ORF">WJX75_009199</name>
</gene>
<evidence type="ECO:0000313" key="6">
    <source>
        <dbReference type="Proteomes" id="UP001491310"/>
    </source>
</evidence>
<comment type="caution">
    <text evidence="5">The sequence shown here is derived from an EMBL/GenBank/DDBJ whole genome shotgun (WGS) entry which is preliminary data.</text>
</comment>
<evidence type="ECO:0000313" key="5">
    <source>
        <dbReference type="EMBL" id="KAK9909898.1"/>
    </source>
</evidence>
<proteinExistence type="inferred from homology"/>
<keyword evidence="3" id="KW-0326">Glycosidase</keyword>
<keyword evidence="6" id="KW-1185">Reference proteome</keyword>